<dbReference type="Proteomes" id="UP000252731">
    <property type="component" value="Unassembled WGS sequence"/>
</dbReference>
<name>A0A366JY60_CYTFI</name>
<keyword evidence="2" id="KW-1185">Reference proteome</keyword>
<proteinExistence type="predicted"/>
<dbReference type="RefSeq" id="WP_113882170.1">
    <property type="nucleotide sequence ID" value="NZ_QNSF01000004.1"/>
</dbReference>
<evidence type="ECO:0000313" key="1">
    <source>
        <dbReference type="EMBL" id="RBP94374.1"/>
    </source>
</evidence>
<gene>
    <name evidence="1" type="ORF">DFO70_10413</name>
</gene>
<dbReference type="AlphaFoldDB" id="A0A366JY60"/>
<sequence length="71" mass="8585">MRPLFGTVEYFEQKIDTHLTNKKLKNKEKHIKEIVSKLEKEIRHDFICHERIKKECLDNLFKVSKRTAAMQ</sequence>
<protein>
    <submittedName>
        <fullName evidence="1">Uncharacterized protein</fullName>
    </submittedName>
</protein>
<accession>A0A366JY60</accession>
<organism evidence="1 2">
    <name type="scientific">Cytobacillus firmus</name>
    <name type="common">Bacillus firmus</name>
    <dbReference type="NCBI Taxonomy" id="1399"/>
    <lineage>
        <taxon>Bacteria</taxon>
        <taxon>Bacillati</taxon>
        <taxon>Bacillota</taxon>
        <taxon>Bacilli</taxon>
        <taxon>Bacillales</taxon>
        <taxon>Bacillaceae</taxon>
        <taxon>Cytobacillus</taxon>
    </lineage>
</organism>
<dbReference type="EMBL" id="QNSF01000004">
    <property type="protein sequence ID" value="RBP94374.1"/>
    <property type="molecule type" value="Genomic_DNA"/>
</dbReference>
<reference evidence="1 2" key="1">
    <citation type="submission" date="2018-06" db="EMBL/GenBank/DDBJ databases">
        <title>Freshwater and sediment microbial communities from various areas in North America, analyzing microbe dynamics in response to fracking.</title>
        <authorList>
            <person name="Lamendella R."/>
        </authorList>
    </citation>
    <scope>NUCLEOTIDE SEQUENCE [LARGE SCALE GENOMIC DNA]</scope>
    <source>
        <strain evidence="1 2">14_TX</strain>
    </source>
</reference>
<dbReference type="OrthoDB" id="2938279at2"/>
<comment type="caution">
    <text evidence="1">The sequence shown here is derived from an EMBL/GenBank/DDBJ whole genome shotgun (WGS) entry which is preliminary data.</text>
</comment>
<evidence type="ECO:0000313" key="2">
    <source>
        <dbReference type="Proteomes" id="UP000252731"/>
    </source>
</evidence>